<dbReference type="Pfam" id="PF04389">
    <property type="entry name" value="Peptidase_M28"/>
    <property type="match status" value="1"/>
</dbReference>
<dbReference type="Proteomes" id="UP001594288">
    <property type="component" value="Unassembled WGS sequence"/>
</dbReference>
<dbReference type="Gene3D" id="2.60.40.4070">
    <property type="match status" value="1"/>
</dbReference>
<evidence type="ECO:0000259" key="4">
    <source>
        <dbReference type="Pfam" id="PF13860"/>
    </source>
</evidence>
<dbReference type="Gene3D" id="2.130.10.10">
    <property type="entry name" value="YVTN repeat-like/Quinoprotein amine dehydrogenase"/>
    <property type="match status" value="1"/>
</dbReference>
<reference evidence="6 7" key="1">
    <citation type="submission" date="2024-09" db="EMBL/GenBank/DDBJ databases">
        <authorList>
            <person name="D'Angelo T."/>
        </authorList>
    </citation>
    <scope>NUCLEOTIDE SEQUENCE [LARGE SCALE GENOMIC DNA]</scope>
    <source>
        <strain evidence="6">SAG AM-311-F02</strain>
    </source>
</reference>
<organism evidence="6 7">
    <name type="scientific">Eiseniibacteriota bacterium</name>
    <dbReference type="NCBI Taxonomy" id="2212470"/>
    <lineage>
        <taxon>Bacteria</taxon>
        <taxon>Candidatus Eiseniibacteriota</taxon>
    </lineage>
</organism>
<dbReference type="InterPro" id="IPR025965">
    <property type="entry name" value="FlgD/Vpr_Ig-like"/>
</dbReference>
<evidence type="ECO:0000259" key="5">
    <source>
        <dbReference type="Pfam" id="PF14870"/>
    </source>
</evidence>
<feature type="domain" description="Peptidase M28" evidence="3">
    <location>
        <begin position="537"/>
        <end position="734"/>
    </location>
</feature>
<name>A0ABV6YMU8_UNCEI</name>
<dbReference type="SUPFAM" id="SSF53187">
    <property type="entry name" value="Zn-dependent exopeptidases"/>
    <property type="match status" value="1"/>
</dbReference>
<dbReference type="PANTHER" id="PTHR47199:SF2">
    <property type="entry name" value="PHOTOSYSTEM II STABILITY_ASSEMBLY FACTOR HCF136, CHLOROPLASTIC"/>
    <property type="match status" value="1"/>
</dbReference>
<feature type="domain" description="Photosynthesis system II assembly factor Ycf48/Hcf136-like" evidence="5">
    <location>
        <begin position="394"/>
        <end position="481"/>
    </location>
</feature>
<keyword evidence="2" id="KW-0604">Photosystem II</keyword>
<dbReference type="InterPro" id="IPR036278">
    <property type="entry name" value="Sialidase_sf"/>
</dbReference>
<feature type="domain" description="FlgD/Vpr Ig-like" evidence="4">
    <location>
        <begin position="767"/>
        <end position="825"/>
    </location>
</feature>
<proteinExistence type="predicted"/>
<dbReference type="SUPFAM" id="SSF50939">
    <property type="entry name" value="Sialidases"/>
    <property type="match status" value="1"/>
</dbReference>
<dbReference type="Pfam" id="PF13860">
    <property type="entry name" value="FlgD_ig"/>
    <property type="match status" value="1"/>
</dbReference>
<sequence length="844" mass="90018">MGHRYLCHARSVVLPLLLIIGLSLATAAAQGILEGTIVKIDKPVSVEALADAGMLMLADLGDAYLVLGTRVATGRLAAVTPGFRVIAPVSPGRDIYLLRPKSLKAEMLYSAALIEVAKGAYLAQMDSDEMADLGMLPFSRIRLTPQPFIRRETQMPAQTPTVITPKPEIESIVAQVSGDTLWNYIAELSGEKPVVIGGMLDTLLTRFTFSEKIDNAADYLLERFQEDGLDVELQEYVQGKYDFYDVDAIDEDYGWVVGYKRCYRTTDGGVTWIGRKPSGFNQIFLDVCFLDSLEGWVVGAPGLIYHTADGGALWTNQPSPGTMVWIYDVFFLDPLNGWVAGTNGEIGITTDGGATWTIQTTGTTETIYGLWFTSTNRGWACGGGGTLLYWDGVSWSPQTSGASDFLRDLCFADDNTGWAVGAGRAALKTTDGGITWTPLPIPVSPNLFLTDVCFIDSSEGWIAEFDGTILHTTDGGASWETQHAEGAPSLYGIDLMSASHGWSTGLGCAIQHTASGGTTWAQQTTNLPAGAWGTQENVIATKPGTVSGEQVIICGHYDCLSEVSASLAPGADDNASGTAAVLEAARLLAPESFERTIKFVCLTGEEQGLYGSAEYAGRALGAGDEIAAVLNLDMIGYVDAAPEDFDVISDSTSEWLADLVVDCATAYVPARTAMKDVDPGMLYGDHASFWRLGYDAVNCTEDTEVAYPYYHTTGDTLGHLDQSLATDILKIAVAAVAELAVPDPAGAIHGRPEITLATSAQPNPFKADTRLAFILSAAARVEVRVFDIEGRLVKTLLEAPLGAGPHGVVWDGTDAEGARVAPGVYFTGISTGSVSRHAKVVLLR</sequence>
<keyword evidence="1" id="KW-0602">Photosynthesis</keyword>
<evidence type="ECO:0000256" key="2">
    <source>
        <dbReference type="ARBA" id="ARBA00023276"/>
    </source>
</evidence>
<dbReference type="InterPro" id="IPR015943">
    <property type="entry name" value="WD40/YVTN_repeat-like_dom_sf"/>
</dbReference>
<dbReference type="Pfam" id="PF14870">
    <property type="entry name" value="PSII_BNR"/>
    <property type="match status" value="2"/>
</dbReference>
<dbReference type="InterPro" id="IPR007484">
    <property type="entry name" value="Peptidase_M28"/>
</dbReference>
<evidence type="ECO:0000313" key="7">
    <source>
        <dbReference type="Proteomes" id="UP001594288"/>
    </source>
</evidence>
<accession>A0ABV6YMU8</accession>
<evidence type="ECO:0000259" key="3">
    <source>
        <dbReference type="Pfam" id="PF04389"/>
    </source>
</evidence>
<evidence type="ECO:0000256" key="1">
    <source>
        <dbReference type="ARBA" id="ARBA00022531"/>
    </source>
</evidence>
<protein>
    <submittedName>
        <fullName evidence="6">M28 family peptidase</fullName>
    </submittedName>
</protein>
<comment type="caution">
    <text evidence="6">The sequence shown here is derived from an EMBL/GenBank/DDBJ whole genome shotgun (WGS) entry which is preliminary data.</text>
</comment>
<dbReference type="EMBL" id="JBHPEI010000004">
    <property type="protein sequence ID" value="MFC1799388.1"/>
    <property type="molecule type" value="Genomic_DNA"/>
</dbReference>
<dbReference type="PANTHER" id="PTHR47199">
    <property type="entry name" value="PHOTOSYSTEM II STABILITY/ASSEMBLY FACTOR HCF136, CHLOROPLASTIC"/>
    <property type="match status" value="1"/>
</dbReference>
<evidence type="ECO:0000313" key="6">
    <source>
        <dbReference type="EMBL" id="MFC1799388.1"/>
    </source>
</evidence>
<gene>
    <name evidence="6" type="ORF">ACFL2Z_00540</name>
</gene>
<keyword evidence="7" id="KW-1185">Reference proteome</keyword>
<feature type="domain" description="Photosynthesis system II assembly factor Ycf48/Hcf136-like" evidence="5">
    <location>
        <begin position="242"/>
        <end position="316"/>
    </location>
</feature>
<dbReference type="Gene3D" id="3.40.630.10">
    <property type="entry name" value="Zn peptidases"/>
    <property type="match status" value="1"/>
</dbReference>
<dbReference type="InterPro" id="IPR028203">
    <property type="entry name" value="PSII_CF48-like_dom"/>
</dbReference>